<reference evidence="4 5" key="1">
    <citation type="submission" date="2020-08" db="EMBL/GenBank/DDBJ databases">
        <title>Genome public.</title>
        <authorList>
            <person name="Liu C."/>
            <person name="Sun Q."/>
        </authorList>
    </citation>
    <scope>NUCLEOTIDE SEQUENCE [LARGE SCALE GENOMIC DNA]</scope>
    <source>
        <strain evidence="4 5">NSJ-37</strain>
    </source>
</reference>
<dbReference type="PANTHER" id="PTHR22550:SF9">
    <property type="entry name" value="STAGE V SPORULATION PROTEIN AF"/>
    <property type="match status" value="1"/>
</dbReference>
<evidence type="ECO:0000256" key="1">
    <source>
        <dbReference type="ARBA" id="ARBA00005278"/>
    </source>
</evidence>
<sequence>MHMADIFQGNFQKRDEEIKKLLRIEDSFDLIRRRFVIGGRQAAFYTVDGFLKGEVSEKVMEFFYKITPEQMPEDFADFLQQEIPYLDLMKLADQEAFVKAVLSGMSCLLVEGYDIILALDFREYPGRSVDEPDKDKVLRGARDGFIESLIPNMALIRRRIRDPELSFTLVDIGRSSKTDVAVCYMRNRVNPGVLRELMKRLRGIDVDSLTMNQESLGECIFKKGWLNPFPKFKFSERPDTTAACILEGSIVILCDNSSAAMILPTSLFEIIEDANDYYFPPVTGTYLRFSRFLINVVSIFLTPVFILLMQHEDWVPHAFEFIKIQDPMYIPPVAQLLILEVAIDGLRMAAVNTPNMLNTPLSIIAGIVFGDYTVKAGWFNSEIMLYMAFVAIANYSQSNMELGYAIKFMRIQLLILTGIFGLWGFLAGTVILIVTPLCTRTINGRNYLYPLLPFDKVQLMKRFFRVSLSENEKLNHQSSK</sequence>
<dbReference type="PANTHER" id="PTHR22550">
    <property type="entry name" value="SPORE GERMINATION PROTEIN"/>
    <property type="match status" value="1"/>
</dbReference>
<dbReference type="Proteomes" id="UP000606193">
    <property type="component" value="Unassembled WGS sequence"/>
</dbReference>
<comment type="similarity">
    <text evidence="1">Belongs to the GerABKA family.</text>
</comment>
<keyword evidence="2 3" id="KW-0472">Membrane</keyword>
<feature type="transmembrane region" description="Helical" evidence="3">
    <location>
        <begin position="292"/>
        <end position="309"/>
    </location>
</feature>
<accession>A0ABR7N0X8</accession>
<keyword evidence="3" id="KW-0812">Transmembrane</keyword>
<dbReference type="InterPro" id="IPR050768">
    <property type="entry name" value="UPF0353/GerABKA_families"/>
</dbReference>
<evidence type="ECO:0000313" key="5">
    <source>
        <dbReference type="Proteomes" id="UP000606193"/>
    </source>
</evidence>
<evidence type="ECO:0000256" key="3">
    <source>
        <dbReference type="SAM" id="Phobius"/>
    </source>
</evidence>
<protein>
    <submittedName>
        <fullName evidence="4">Spore germination protein</fullName>
    </submittedName>
</protein>
<dbReference type="Pfam" id="PF03323">
    <property type="entry name" value="GerA"/>
    <property type="match status" value="1"/>
</dbReference>
<keyword evidence="5" id="KW-1185">Reference proteome</keyword>
<feature type="transmembrane region" description="Helical" evidence="3">
    <location>
        <begin position="385"/>
        <end position="406"/>
    </location>
</feature>
<dbReference type="EMBL" id="JACRSX010000005">
    <property type="protein sequence ID" value="MBC8562149.1"/>
    <property type="molecule type" value="Genomic_DNA"/>
</dbReference>
<evidence type="ECO:0000313" key="4">
    <source>
        <dbReference type="EMBL" id="MBC8562149.1"/>
    </source>
</evidence>
<dbReference type="InterPro" id="IPR004995">
    <property type="entry name" value="Spore_Ger"/>
</dbReference>
<proteinExistence type="inferred from homology"/>
<gene>
    <name evidence="4" type="ORF">H8704_05815</name>
</gene>
<feature type="transmembrane region" description="Helical" evidence="3">
    <location>
        <begin position="413"/>
        <end position="434"/>
    </location>
</feature>
<evidence type="ECO:0000256" key="2">
    <source>
        <dbReference type="ARBA" id="ARBA00023136"/>
    </source>
</evidence>
<organism evidence="4 5">
    <name type="scientific">Jutongia huaianensis</name>
    <dbReference type="NCBI Taxonomy" id="2763668"/>
    <lineage>
        <taxon>Bacteria</taxon>
        <taxon>Bacillati</taxon>
        <taxon>Bacillota</taxon>
        <taxon>Clostridia</taxon>
        <taxon>Lachnospirales</taxon>
        <taxon>Lachnospiraceae</taxon>
        <taxon>Jutongia</taxon>
    </lineage>
</organism>
<name>A0ABR7N0X8_9FIRM</name>
<dbReference type="PIRSF" id="PIRSF005690">
    <property type="entry name" value="GerBA"/>
    <property type="match status" value="1"/>
</dbReference>
<keyword evidence="3" id="KW-1133">Transmembrane helix</keyword>
<comment type="caution">
    <text evidence="4">The sequence shown here is derived from an EMBL/GenBank/DDBJ whole genome shotgun (WGS) entry which is preliminary data.</text>
</comment>